<comment type="caution">
    <text evidence="1">The sequence shown here is derived from an EMBL/GenBank/DDBJ whole genome shotgun (WGS) entry which is preliminary data.</text>
</comment>
<accession>A0ACC0WNW1</accession>
<protein>
    <submittedName>
        <fullName evidence="1">Uncharacterized protein</fullName>
    </submittedName>
</protein>
<keyword evidence="2" id="KW-1185">Reference proteome</keyword>
<sequence length="249" mass="27043">MIRRFERQTPSKMEARSQDMDRAKKQNSETTQKAYSYITELTKRGEEYEKKHSNFEPAGSALDASRAATQKLKTQDQDLFERAVPVAIDGMEQVRSSLDELEARAVTYDEKYAGSRGAQAIDTLHHWVNMGHQHAAEALEVSNDQLMKLRDAIGNITGQAKHGAQVAVGEAVRVAEFGDEKLGVSSKAGGVVQKIVELDERLGVSATAAKVDGKVTGGLGNKVAAITVGSASESVNYMSETLHNVKHTA</sequence>
<reference evidence="1 2" key="1">
    <citation type="journal article" date="2022" name="bioRxiv">
        <title>The genome of the oomycete Peronosclerospora sorghi, a cosmopolitan pathogen of maize and sorghum, is inflated with dispersed pseudogenes.</title>
        <authorList>
            <person name="Fletcher K."/>
            <person name="Martin F."/>
            <person name="Isakeit T."/>
            <person name="Cavanaugh K."/>
            <person name="Magill C."/>
            <person name="Michelmore R."/>
        </authorList>
    </citation>
    <scope>NUCLEOTIDE SEQUENCE [LARGE SCALE GENOMIC DNA]</scope>
    <source>
        <strain evidence="1">P6</strain>
    </source>
</reference>
<evidence type="ECO:0000313" key="1">
    <source>
        <dbReference type="EMBL" id="KAI9919729.1"/>
    </source>
</evidence>
<dbReference type="Proteomes" id="UP001163321">
    <property type="component" value="Chromosome 11"/>
</dbReference>
<evidence type="ECO:0000313" key="2">
    <source>
        <dbReference type="Proteomes" id="UP001163321"/>
    </source>
</evidence>
<organism evidence="1 2">
    <name type="scientific">Peronosclerospora sorghi</name>
    <dbReference type="NCBI Taxonomy" id="230839"/>
    <lineage>
        <taxon>Eukaryota</taxon>
        <taxon>Sar</taxon>
        <taxon>Stramenopiles</taxon>
        <taxon>Oomycota</taxon>
        <taxon>Peronosporomycetes</taxon>
        <taxon>Peronosporales</taxon>
        <taxon>Peronosporaceae</taxon>
        <taxon>Peronosclerospora</taxon>
    </lineage>
</organism>
<name>A0ACC0WNW1_9STRA</name>
<proteinExistence type="predicted"/>
<dbReference type="EMBL" id="CM047590">
    <property type="protein sequence ID" value="KAI9919729.1"/>
    <property type="molecule type" value="Genomic_DNA"/>
</dbReference>
<gene>
    <name evidence="1" type="ORF">PsorP6_017555</name>
</gene>